<dbReference type="CDD" id="cd03244">
    <property type="entry name" value="ABCC_MRP_domain2"/>
    <property type="match status" value="1"/>
</dbReference>
<evidence type="ECO:0000256" key="2">
    <source>
        <dbReference type="ARBA" id="ARBA00009726"/>
    </source>
</evidence>
<feature type="transmembrane region" description="Helical" evidence="12">
    <location>
        <begin position="515"/>
        <end position="535"/>
    </location>
</feature>
<evidence type="ECO:0000256" key="5">
    <source>
        <dbReference type="ARBA" id="ARBA00022692"/>
    </source>
</evidence>
<keyword evidence="9 12" id="KW-0472">Membrane</keyword>
<keyword evidence="6" id="KW-0547">Nucleotide-binding</keyword>
<dbReference type="SUPFAM" id="SSF90123">
    <property type="entry name" value="ABC transporter transmembrane region"/>
    <property type="match status" value="2"/>
</dbReference>
<keyword evidence="7" id="KW-0067">ATP-binding</keyword>
<dbReference type="FunFam" id="1.20.1560.10:FF:000055">
    <property type="entry name" value="ABC multidrug transporter (Eurofung)"/>
    <property type="match status" value="1"/>
</dbReference>
<feature type="transmembrane region" description="Helical" evidence="12">
    <location>
        <begin position="1124"/>
        <end position="1147"/>
    </location>
</feature>
<evidence type="ECO:0000256" key="12">
    <source>
        <dbReference type="SAM" id="Phobius"/>
    </source>
</evidence>
<dbReference type="SMART" id="SM00382">
    <property type="entry name" value="AAA"/>
    <property type="match status" value="2"/>
</dbReference>
<dbReference type="CDD" id="cd03250">
    <property type="entry name" value="ABCC_MRP_domain1"/>
    <property type="match status" value="1"/>
</dbReference>
<dbReference type="InterPro" id="IPR003439">
    <property type="entry name" value="ABC_transporter-like_ATP-bd"/>
</dbReference>
<dbReference type="GO" id="GO:0005886">
    <property type="term" value="C:plasma membrane"/>
    <property type="evidence" value="ECO:0007669"/>
    <property type="project" value="UniProtKB-SubCell"/>
</dbReference>
<dbReference type="PANTHER" id="PTHR24223:SF399">
    <property type="entry name" value="ABC TRANSPORTER ATNG"/>
    <property type="match status" value="1"/>
</dbReference>
<dbReference type="InterPro" id="IPR036640">
    <property type="entry name" value="ABC1_TM_sf"/>
</dbReference>
<reference evidence="15" key="1">
    <citation type="journal article" date="2020" name="Environ. Microbiol.">
        <title>Acrophiarin (antibiotic S31794/F-1) from Penicillium arenicola shares biosynthetic features with both Aspergillus- and Leotiomycete-type echinocandins.</title>
        <authorList>
            <person name="Lan N."/>
            <person name="Perlatti B."/>
            <person name="Kvitek D.J."/>
            <person name="Wiemann P."/>
            <person name="Harvey C.J.B."/>
            <person name="Frisvad J."/>
            <person name="An Z."/>
            <person name="Bills G.F."/>
        </authorList>
    </citation>
    <scope>NUCLEOTIDE SEQUENCE</scope>
    <source>
        <strain evidence="15">NRRL 8095</strain>
    </source>
</reference>
<evidence type="ECO:0000256" key="8">
    <source>
        <dbReference type="ARBA" id="ARBA00022989"/>
    </source>
</evidence>
<keyword evidence="8 12" id="KW-1133">Transmembrane helix</keyword>
<dbReference type="InterPro" id="IPR017871">
    <property type="entry name" value="ABC_transporter-like_CS"/>
</dbReference>
<dbReference type="InterPro" id="IPR044726">
    <property type="entry name" value="ABCC_6TM_D2"/>
</dbReference>
<dbReference type="InterPro" id="IPR027417">
    <property type="entry name" value="P-loop_NTPase"/>
</dbReference>
<feature type="transmembrane region" description="Helical" evidence="12">
    <location>
        <begin position="1087"/>
        <end position="1112"/>
    </location>
</feature>
<dbReference type="InterPro" id="IPR011527">
    <property type="entry name" value="ABC1_TM_dom"/>
</dbReference>
<feature type="transmembrane region" description="Helical" evidence="12">
    <location>
        <begin position="1002"/>
        <end position="1025"/>
    </location>
</feature>
<evidence type="ECO:0000313" key="15">
    <source>
        <dbReference type="EMBL" id="QIW91876.1"/>
    </source>
</evidence>
<dbReference type="PANTHER" id="PTHR24223">
    <property type="entry name" value="ATP-BINDING CASSETTE SUB-FAMILY C"/>
    <property type="match status" value="1"/>
</dbReference>
<feature type="transmembrane region" description="Helical" evidence="12">
    <location>
        <begin position="931"/>
        <end position="953"/>
    </location>
</feature>
<dbReference type="GO" id="GO:0005524">
    <property type="term" value="F:ATP binding"/>
    <property type="evidence" value="ECO:0007669"/>
    <property type="project" value="UniProtKB-KW"/>
</dbReference>
<evidence type="ECO:0000256" key="4">
    <source>
        <dbReference type="ARBA" id="ARBA00022475"/>
    </source>
</evidence>
<comment type="similarity">
    <text evidence="2">Belongs to the ABC transporter superfamily. ABCC family. Conjugate transporter (TC 3.A.1.208) subfamily.</text>
</comment>
<feature type="transmembrane region" description="Helical" evidence="12">
    <location>
        <begin position="888"/>
        <end position="911"/>
    </location>
</feature>
<dbReference type="InterPro" id="IPR003593">
    <property type="entry name" value="AAA+_ATPase"/>
</dbReference>
<feature type="domain" description="ABC transporter" evidence="13">
    <location>
        <begin position="611"/>
        <end position="836"/>
    </location>
</feature>
<evidence type="ECO:0000259" key="13">
    <source>
        <dbReference type="PROSITE" id="PS50893"/>
    </source>
</evidence>
<dbReference type="SUPFAM" id="SSF52540">
    <property type="entry name" value="P-loop containing nucleoside triphosphate hydrolases"/>
    <property type="match status" value="2"/>
</dbReference>
<dbReference type="FunFam" id="1.20.1560.10:FF:000066">
    <property type="entry name" value="ABC multidrug transporter (Eurofung)"/>
    <property type="match status" value="2"/>
</dbReference>
<evidence type="ECO:0000256" key="3">
    <source>
        <dbReference type="ARBA" id="ARBA00022448"/>
    </source>
</evidence>
<gene>
    <name evidence="15" type="primary">trt</name>
</gene>
<keyword evidence="4" id="KW-1003">Cell membrane</keyword>
<dbReference type="Gene3D" id="1.20.1560.10">
    <property type="entry name" value="ABC transporter type 1, transmembrane domain"/>
    <property type="match status" value="2"/>
</dbReference>
<organism evidence="15">
    <name type="scientific">Phialomyces arenicola</name>
    <dbReference type="NCBI Taxonomy" id="168477"/>
    <lineage>
        <taxon>Eukaryota</taxon>
        <taxon>Fungi</taxon>
        <taxon>Dikarya</taxon>
        <taxon>Ascomycota</taxon>
        <taxon>Pezizomycotina</taxon>
        <taxon>Eurotiomycetes</taxon>
        <taxon>Eurotiomycetidae</taxon>
        <taxon>Eurotiales</taxon>
        <taxon>Aspergillaceae</taxon>
        <taxon>Phialomyces</taxon>
    </lineage>
</organism>
<evidence type="ECO:0000256" key="7">
    <source>
        <dbReference type="ARBA" id="ARBA00022840"/>
    </source>
</evidence>
<dbReference type="Pfam" id="PF00005">
    <property type="entry name" value="ABC_tran"/>
    <property type="match status" value="2"/>
</dbReference>
<dbReference type="FunFam" id="3.40.50.300:FF:001854">
    <property type="entry name" value="ABC multidrug transporter (Eurofung)"/>
    <property type="match status" value="1"/>
</dbReference>
<evidence type="ECO:0000256" key="11">
    <source>
        <dbReference type="SAM" id="MobiDB-lite"/>
    </source>
</evidence>
<feature type="transmembrane region" description="Helical" evidence="12">
    <location>
        <begin position="90"/>
        <end position="109"/>
    </location>
</feature>
<feature type="transmembrane region" description="Helical" evidence="12">
    <location>
        <begin position="37"/>
        <end position="55"/>
    </location>
</feature>
<feature type="region of interest" description="Disordered" evidence="11">
    <location>
        <begin position="567"/>
        <end position="606"/>
    </location>
</feature>
<dbReference type="CDD" id="cd18580">
    <property type="entry name" value="ABC_6TM_ABCC_D2"/>
    <property type="match status" value="1"/>
</dbReference>
<feature type="transmembrane region" description="Helical" evidence="12">
    <location>
        <begin position="297"/>
        <end position="319"/>
    </location>
</feature>
<feature type="domain" description="ABC transmembrane type-1" evidence="14">
    <location>
        <begin position="266"/>
        <end position="543"/>
    </location>
</feature>
<name>A0A6H0XBG5_9EURO</name>
<dbReference type="PROSITE" id="PS50929">
    <property type="entry name" value="ABC_TM1F"/>
    <property type="match status" value="2"/>
</dbReference>
<evidence type="ECO:0000256" key="6">
    <source>
        <dbReference type="ARBA" id="ARBA00022741"/>
    </source>
</evidence>
<accession>A0A6H0XBG5</accession>
<keyword evidence="5 12" id="KW-0812">Transmembrane</keyword>
<evidence type="ECO:0000256" key="1">
    <source>
        <dbReference type="ARBA" id="ARBA00004651"/>
    </source>
</evidence>
<dbReference type="FunFam" id="3.40.50.300:FF:000838">
    <property type="entry name" value="ABC multidrug transporter (Eurofung)"/>
    <property type="match status" value="1"/>
</dbReference>
<dbReference type="GO" id="GO:0016887">
    <property type="term" value="F:ATP hydrolysis activity"/>
    <property type="evidence" value="ECO:0007669"/>
    <property type="project" value="InterPro"/>
</dbReference>
<dbReference type="EMBL" id="MN518690">
    <property type="protein sequence ID" value="QIW91876.1"/>
    <property type="molecule type" value="Genomic_DNA"/>
</dbReference>
<dbReference type="Gene3D" id="3.40.50.300">
    <property type="entry name" value="P-loop containing nucleotide triphosphate hydrolases"/>
    <property type="match status" value="2"/>
</dbReference>
<keyword evidence="3" id="KW-0813">Transport</keyword>
<proteinExistence type="inferred from homology"/>
<dbReference type="Pfam" id="PF00664">
    <property type="entry name" value="ABC_membrane"/>
    <property type="match status" value="1"/>
</dbReference>
<feature type="compositionally biased region" description="Polar residues" evidence="11">
    <location>
        <begin position="567"/>
        <end position="603"/>
    </location>
</feature>
<feature type="transmembrane region" description="Helical" evidence="12">
    <location>
        <begin position="150"/>
        <end position="168"/>
    </location>
</feature>
<sequence length="1444" mass="159193">METTLKQCEIQVEDVFGPQVSGCYENFDFTLLFEESVLYLAPLLVTSFLVSLRLWQMRSKEKLVRWSVLWILKQLVHLVLSLVLKTSTTRLSNAVIIIGFLASPIFAFLSHREHYRSARPSTILTVYFLGTIPMDAARARTLLRMPGNRAIGSIFTTIVCCKLILLVLEAKEKRKLMSRCFPPEQTAGILNRSFFWWLNPLLLAGYKQSLTADELLTVDDGIALEEWQEKIRDKWANAVAKEPRSLLKVILTVYYTPLLAGILPRLCLTGLNYAQPFLVNRVVNFMGEPNTTTSNEVAYGLIAAYAIDYIGIAVMSTMFQHKSYRALVMVRGGVVLLIYDHTLSLNVSSTSESTSLTLINADVERIGSGLRNVHEIWASVIEIGLSLWLLKMKIGVSTVAAAAVVVVCILANARFGRLLGGRQKIWLEAIEARITTTVTAIGTIKGMKATGSTNILDSIISKLRADEILSSIKFREVLIALVTLSYVSSTMAPVFAFGTYSLLSKIRHTTPLTAATAYTSLTILTLLGQAVSVFIDAAMGLRQAVTSLERVRRYLASEARIDSRNSSSTYVCQSAPPTEPTTSDESWTEMRNVSSPEQSPSKPNNDRLIVLRNCSASWEKDSKPVIVDINVAISRGSFAMVIGPVGSGKSTLLKTILGETPYTTGAVMVQKAEAAFCGQTAWLTNTTIRNNILGVSRLDAQWYNTVVKACTLDQDFTQLPDGDNSIIGSKGILLSGGQKSRLALARALYARETLVILDDVFSGLDAKTEQTVFSSLFGPDGILRQGDTTTVLATNSIRNVSLADYIIVLGPDGTIAEQGMYKDLACAGGYLESLDPRERENKTVDPVDEAEDPALRPTALRGANLTADHQRLTDLTIYKYYIDMIGWVTWWIFVLLCSGFVFGLIFSQIWIKFWTEANARKANDRLGYYLSLYALWSVMAITIFLGACLHLMLNLVPKAAKEFHGALLKTVLSAPLVFFSTTDNGEISNRFSQDLELIDMELPIAIIGTTITFLLCIGQMAVVIYSSKYVAATIPGLMILDLEAKAPLLSHFMETIQGLIAVRAFGWTRQYTSRHDNLLGKAQQPLYLLYCAQLWLNLTLDMIVAFLAIILVSIAVTTTKSSGALIGLALSNIVGFGINLKGLIYNWTSLEIAMGAIARVRLFTSNTPCENQPGEDGTPPPTWPERGMVRFDNVSSSYDSISPPVVNHVSFVVQPGEKLAICGRTGSGKSSLVSTLLRLLDLRSGTITIDGVDISTISRQDVRSKLITLPQEPFFYHASIRENLDINGQSFDEDLFEVLKMVGLHEVILKKGGLDVLMSDDLLSHGQKQLLCLARAMLQPSKILILDEATSSVDQKTEAMMLEIIRERFHDHTVICIAHKLNTIMDYDEVIVLDEGRIVERGKPNNLASEPSIFASLLRAAGDYSDVESEDEYIPFMATGRNGP</sequence>
<keyword evidence="10" id="KW-0325">Glycoprotein</keyword>
<dbReference type="InterPro" id="IPR050173">
    <property type="entry name" value="ABC_transporter_C-like"/>
</dbReference>
<evidence type="ECO:0000256" key="9">
    <source>
        <dbReference type="ARBA" id="ARBA00023136"/>
    </source>
</evidence>
<feature type="domain" description="ABC transmembrane type-1" evidence="14">
    <location>
        <begin position="891"/>
        <end position="1151"/>
    </location>
</feature>
<feature type="transmembrane region" description="Helical" evidence="12">
    <location>
        <begin position="477"/>
        <end position="503"/>
    </location>
</feature>
<dbReference type="PROSITE" id="PS50893">
    <property type="entry name" value="ABC_TRANSPORTER_2"/>
    <property type="match status" value="2"/>
</dbReference>
<evidence type="ECO:0000259" key="14">
    <source>
        <dbReference type="PROSITE" id="PS50929"/>
    </source>
</evidence>
<protein>
    <submittedName>
        <fullName evidence="15">TRT</fullName>
    </submittedName>
</protein>
<evidence type="ECO:0000256" key="10">
    <source>
        <dbReference type="ARBA" id="ARBA00023180"/>
    </source>
</evidence>
<dbReference type="GO" id="GO:0140359">
    <property type="term" value="F:ABC-type transporter activity"/>
    <property type="evidence" value="ECO:0007669"/>
    <property type="project" value="InterPro"/>
</dbReference>
<feature type="domain" description="ABC transporter" evidence="13">
    <location>
        <begin position="1189"/>
        <end position="1420"/>
    </location>
</feature>
<feature type="transmembrane region" description="Helical" evidence="12">
    <location>
        <begin position="394"/>
        <end position="415"/>
    </location>
</feature>
<comment type="subcellular location">
    <subcellularLocation>
        <location evidence="1">Cell membrane</location>
        <topology evidence="1">Multi-pass membrane protein</topology>
    </subcellularLocation>
</comment>
<dbReference type="PROSITE" id="PS00211">
    <property type="entry name" value="ABC_TRANSPORTER_1"/>
    <property type="match status" value="2"/>
</dbReference>